<evidence type="ECO:0000256" key="14">
    <source>
        <dbReference type="ARBA" id="ARBA00048846"/>
    </source>
</evidence>
<evidence type="ECO:0000256" key="9">
    <source>
        <dbReference type="ARBA" id="ARBA00044973"/>
    </source>
</evidence>
<dbReference type="PANTHER" id="PTHR11820:SF7">
    <property type="entry name" value="ACYLPYRUVASE FAHD1, MITOCHONDRIAL"/>
    <property type="match status" value="1"/>
</dbReference>
<comment type="catalytic activity">
    <reaction evidence="12">
        <text>3-fumarylpyruvate + H2O = fumarate + pyruvate + H(+)</text>
        <dbReference type="Rhea" id="RHEA:26168"/>
        <dbReference type="ChEBI" id="CHEBI:15361"/>
        <dbReference type="ChEBI" id="CHEBI:15377"/>
        <dbReference type="ChEBI" id="CHEBI:15378"/>
        <dbReference type="ChEBI" id="CHEBI:16854"/>
        <dbReference type="ChEBI" id="CHEBI:29806"/>
    </reaction>
</comment>
<dbReference type="AlphaFoldDB" id="A0A6P4YPW3"/>
<dbReference type="GO" id="GO:0046872">
    <property type="term" value="F:metal ion binding"/>
    <property type="evidence" value="ECO:0007669"/>
    <property type="project" value="UniProtKB-KW"/>
</dbReference>
<evidence type="ECO:0000313" key="17">
    <source>
        <dbReference type="RefSeq" id="XP_019626438.1"/>
    </source>
</evidence>
<reference evidence="17" key="1">
    <citation type="submission" date="2025-08" db="UniProtKB">
        <authorList>
            <consortium name="RefSeq"/>
        </authorList>
    </citation>
    <scope>IDENTIFICATION</scope>
    <source>
        <tissue evidence="17">Gonad</tissue>
    </source>
</reference>
<evidence type="ECO:0000256" key="11">
    <source>
        <dbReference type="ARBA" id="ARBA00047858"/>
    </source>
</evidence>
<dbReference type="GO" id="GO:0050163">
    <property type="term" value="F:oxaloacetate tautomerase activity"/>
    <property type="evidence" value="ECO:0007669"/>
    <property type="project" value="UniProtKB-EC"/>
</dbReference>
<dbReference type="SUPFAM" id="SSF56529">
    <property type="entry name" value="FAH"/>
    <property type="match status" value="1"/>
</dbReference>
<evidence type="ECO:0000256" key="6">
    <source>
        <dbReference type="ARBA" id="ARBA00042340"/>
    </source>
</evidence>
<dbReference type="GO" id="GO:0047621">
    <property type="term" value="F:acylpyruvate hydrolase activity"/>
    <property type="evidence" value="ECO:0007669"/>
    <property type="project" value="UniProtKB-EC"/>
</dbReference>
<comment type="similarity">
    <text evidence="1">Belongs to the FAH family.</text>
</comment>
<proteinExistence type="inferred from homology"/>
<gene>
    <name evidence="17" type="primary">LOC109471532</name>
</gene>
<evidence type="ECO:0000313" key="16">
    <source>
        <dbReference type="Proteomes" id="UP000515135"/>
    </source>
</evidence>
<comment type="catalytic activity">
    <reaction evidence="11">
        <text>a 3-acylpyruvate + H2O = a carboxylate + pyruvate + H(+)</text>
        <dbReference type="Rhea" id="RHEA:19009"/>
        <dbReference type="ChEBI" id="CHEBI:15361"/>
        <dbReference type="ChEBI" id="CHEBI:15377"/>
        <dbReference type="ChEBI" id="CHEBI:15378"/>
        <dbReference type="ChEBI" id="CHEBI:29067"/>
        <dbReference type="ChEBI" id="CHEBI:57278"/>
        <dbReference type="EC" id="3.7.1.5"/>
    </reaction>
</comment>
<dbReference type="GeneID" id="109471532"/>
<evidence type="ECO:0000256" key="13">
    <source>
        <dbReference type="ARBA" id="ARBA00047973"/>
    </source>
</evidence>
<dbReference type="GO" id="GO:0005739">
    <property type="term" value="C:mitochondrion"/>
    <property type="evidence" value="ECO:0007669"/>
    <property type="project" value="TreeGrafter"/>
</dbReference>
<sequence length="221" mass="24398">MAAPLKLSRFYEWGRKIVGVGRNYRAHCAELGNPVPKEPVLFLKPTTCYLPEGKGPTRGPPGCTELHHEVELGVVISGGGRNIPEDRAMDHVGGYVLALDMTARDYQAIAKEKGIPWTWAKCFDTACPISEFVPKEKVSDPQDLNMWLKVNGEVRQKTNTDDMIFTVPYIISYISKMMTLERGDLILTGTPMGVSGVQPNDELEAEIEGVVAMKFTVGDTL</sequence>
<dbReference type="EC" id="4.1.1.112" evidence="2"/>
<evidence type="ECO:0000259" key="15">
    <source>
        <dbReference type="Pfam" id="PF01557"/>
    </source>
</evidence>
<dbReference type="InterPro" id="IPR011234">
    <property type="entry name" value="Fumarylacetoacetase-like_C"/>
</dbReference>
<comment type="catalytic activity">
    <reaction evidence="13">
        <text>oxaloacetate + H(+) = pyruvate + CO2</text>
        <dbReference type="Rhea" id="RHEA:15641"/>
        <dbReference type="ChEBI" id="CHEBI:15361"/>
        <dbReference type="ChEBI" id="CHEBI:15378"/>
        <dbReference type="ChEBI" id="CHEBI:16452"/>
        <dbReference type="ChEBI" id="CHEBI:16526"/>
        <dbReference type="EC" id="4.1.1.112"/>
    </reaction>
</comment>
<dbReference type="InterPro" id="IPR036663">
    <property type="entry name" value="Fumarylacetoacetase_C_sf"/>
</dbReference>
<organism evidence="16 17">
    <name type="scientific">Branchiostoma belcheri</name>
    <name type="common">Amphioxus</name>
    <dbReference type="NCBI Taxonomy" id="7741"/>
    <lineage>
        <taxon>Eukaryota</taxon>
        <taxon>Metazoa</taxon>
        <taxon>Chordata</taxon>
        <taxon>Cephalochordata</taxon>
        <taxon>Leptocardii</taxon>
        <taxon>Amphioxiformes</taxon>
        <taxon>Branchiostomatidae</taxon>
        <taxon>Branchiostoma</taxon>
    </lineage>
</organism>
<dbReference type="GO" id="GO:0008948">
    <property type="term" value="F:oxaloacetate decarboxylase activity"/>
    <property type="evidence" value="ECO:0007669"/>
    <property type="project" value="UniProtKB-EC"/>
</dbReference>
<dbReference type="PANTHER" id="PTHR11820">
    <property type="entry name" value="ACYLPYRUVASE"/>
    <property type="match status" value="1"/>
</dbReference>
<dbReference type="GO" id="GO:0019752">
    <property type="term" value="P:carboxylic acid metabolic process"/>
    <property type="evidence" value="ECO:0007669"/>
    <property type="project" value="UniProtKB-ARBA"/>
</dbReference>
<evidence type="ECO:0000256" key="12">
    <source>
        <dbReference type="ARBA" id="ARBA00047963"/>
    </source>
</evidence>
<dbReference type="OrthoDB" id="411064at2759"/>
<dbReference type="Gene3D" id="3.90.850.10">
    <property type="entry name" value="Fumarylacetoacetase-like, C-terminal domain"/>
    <property type="match status" value="1"/>
</dbReference>
<dbReference type="GO" id="GO:0018773">
    <property type="term" value="F:acetylpyruvate hydrolase activity"/>
    <property type="evidence" value="ECO:0007669"/>
    <property type="project" value="TreeGrafter"/>
</dbReference>
<evidence type="ECO:0000256" key="10">
    <source>
        <dbReference type="ARBA" id="ARBA00044980"/>
    </source>
</evidence>
<dbReference type="Proteomes" id="UP000515135">
    <property type="component" value="Unplaced"/>
</dbReference>
<evidence type="ECO:0000256" key="1">
    <source>
        <dbReference type="ARBA" id="ARBA00010211"/>
    </source>
</evidence>
<dbReference type="FunFam" id="3.90.850.10:FF:000003">
    <property type="entry name" value="Fumarylacetoacetate hydrolase domain-containing 1"/>
    <property type="match status" value="1"/>
</dbReference>
<keyword evidence="16" id="KW-1185">Reference proteome</keyword>
<dbReference type="EC" id="5.3.2.2" evidence="9"/>
<comment type="catalytic activity">
    <reaction evidence="8">
        <text>oxaloacetate = enol-oxaloacetate</text>
        <dbReference type="Rhea" id="RHEA:16021"/>
        <dbReference type="ChEBI" id="CHEBI:16452"/>
        <dbReference type="ChEBI" id="CHEBI:17479"/>
        <dbReference type="EC" id="5.3.2.2"/>
    </reaction>
    <physiologicalReaction direction="right-to-left" evidence="8">
        <dbReference type="Rhea" id="RHEA:16023"/>
    </physiologicalReaction>
</comment>
<evidence type="ECO:0000256" key="5">
    <source>
        <dbReference type="ARBA" id="ARBA00039040"/>
    </source>
</evidence>
<dbReference type="RefSeq" id="XP_019626438.1">
    <property type="nucleotide sequence ID" value="XM_019770879.1"/>
</dbReference>
<feature type="domain" description="Fumarylacetoacetase-like C-terminal" evidence="15">
    <location>
        <begin position="16"/>
        <end position="217"/>
    </location>
</feature>
<dbReference type="Pfam" id="PF01557">
    <property type="entry name" value="FAA_hydrolase"/>
    <property type="match status" value="1"/>
</dbReference>
<evidence type="ECO:0000256" key="4">
    <source>
        <dbReference type="ARBA" id="ARBA00032305"/>
    </source>
</evidence>
<accession>A0A6P4YPW3</accession>
<dbReference type="KEGG" id="bbel:109471532"/>
<evidence type="ECO:0000256" key="3">
    <source>
        <dbReference type="ARBA" id="ARBA00022723"/>
    </source>
</evidence>
<comment type="catalytic activity">
    <reaction evidence="14">
        <text>acetylpyruvate + H2O = acetate + pyruvate + H(+)</text>
        <dbReference type="Rhea" id="RHEA:16097"/>
        <dbReference type="ChEBI" id="CHEBI:15360"/>
        <dbReference type="ChEBI" id="CHEBI:15361"/>
        <dbReference type="ChEBI" id="CHEBI:15377"/>
        <dbReference type="ChEBI" id="CHEBI:15378"/>
        <dbReference type="ChEBI" id="CHEBI:30089"/>
    </reaction>
</comment>
<dbReference type="EC" id="3.7.1.5" evidence="5"/>
<evidence type="ECO:0000256" key="7">
    <source>
        <dbReference type="ARBA" id="ARBA00044830"/>
    </source>
</evidence>
<evidence type="ECO:0000256" key="2">
    <source>
        <dbReference type="ARBA" id="ARBA00012947"/>
    </source>
</evidence>
<evidence type="ECO:0000256" key="8">
    <source>
        <dbReference type="ARBA" id="ARBA00044911"/>
    </source>
</evidence>
<name>A0A6P4YPW3_BRABE</name>
<protein>
    <recommendedName>
        <fullName evidence="10">Oxaloacetate tautomerase FAHD1, mitochondrial</fullName>
        <ecNumber evidence="5">3.7.1.5</ecNumber>
        <ecNumber evidence="2">4.1.1.112</ecNumber>
        <ecNumber evidence="9">5.3.2.2</ecNumber>
    </recommendedName>
    <alternativeName>
        <fullName evidence="7">Acylpyruvase FAHD1</fullName>
    </alternativeName>
    <alternativeName>
        <fullName evidence="6">Fumarylacetoacetate hydrolase domain-containing protein 1</fullName>
    </alternativeName>
    <alternativeName>
        <fullName evidence="4">Oxaloacetate decarboxylase</fullName>
    </alternativeName>
</protein>
<keyword evidence="3" id="KW-0479">Metal-binding</keyword>